<dbReference type="Proteomes" id="UP000179113">
    <property type="component" value="Unassembled WGS sequence"/>
</dbReference>
<dbReference type="AlphaFoldDB" id="A0A1F4WM58"/>
<proteinExistence type="predicted"/>
<evidence type="ECO:0000313" key="2">
    <source>
        <dbReference type="Proteomes" id="UP000179113"/>
    </source>
</evidence>
<gene>
    <name evidence="1" type="ORF">A2415_02590</name>
</gene>
<accession>A0A1F4WM58</accession>
<evidence type="ECO:0000313" key="1">
    <source>
        <dbReference type="EMBL" id="OGC70448.1"/>
    </source>
</evidence>
<comment type="caution">
    <text evidence="1">The sequence shown here is derived from an EMBL/GenBank/DDBJ whole genome shotgun (WGS) entry which is preliminary data.</text>
</comment>
<dbReference type="EMBL" id="MEWA01000005">
    <property type="protein sequence ID" value="OGC70448.1"/>
    <property type="molecule type" value="Genomic_DNA"/>
</dbReference>
<sequence length="169" mass="19834">MKLVLETLGADEETMIKADNLYRGILDKAFEWQRTGVIRKKHLSNSGTYLKEPFKNRTPADWYNLMILEFESEMNIAAGRREYEKAIKWRDALLKIENGSDIYDVLHVVDELWTAKHLPTLKAFLQHDWGELTEFSKDFLIGPDGKKLDRETFEKWKKELGHLYAPMVT</sequence>
<organism evidence="1 2">
    <name type="scientific">candidate division WWE3 bacterium RIFOXYC1_FULL_39_7</name>
    <dbReference type="NCBI Taxonomy" id="1802643"/>
    <lineage>
        <taxon>Bacteria</taxon>
        <taxon>Katanobacteria</taxon>
    </lineage>
</organism>
<name>A0A1F4WM58_UNCKA</name>
<reference evidence="1 2" key="1">
    <citation type="journal article" date="2016" name="Nat. Commun.">
        <title>Thousands of microbial genomes shed light on interconnected biogeochemical processes in an aquifer system.</title>
        <authorList>
            <person name="Anantharaman K."/>
            <person name="Brown C.T."/>
            <person name="Hug L.A."/>
            <person name="Sharon I."/>
            <person name="Castelle C.J."/>
            <person name="Probst A.J."/>
            <person name="Thomas B.C."/>
            <person name="Singh A."/>
            <person name="Wilkins M.J."/>
            <person name="Karaoz U."/>
            <person name="Brodie E.L."/>
            <person name="Williams K.H."/>
            <person name="Hubbard S.S."/>
            <person name="Banfield J.F."/>
        </authorList>
    </citation>
    <scope>NUCLEOTIDE SEQUENCE [LARGE SCALE GENOMIC DNA]</scope>
</reference>
<protein>
    <submittedName>
        <fullName evidence="1">Uncharacterized protein</fullName>
    </submittedName>
</protein>
<dbReference type="SUPFAM" id="SSF46600">
    <property type="entry name" value="C-terminal UvrC-binding domain of UvrB"/>
    <property type="match status" value="1"/>
</dbReference>
<dbReference type="InterPro" id="IPR036876">
    <property type="entry name" value="UVR_dom_sf"/>
</dbReference>